<organism evidence="1 2">
    <name type="scientific">Stieleria neptunia</name>
    <dbReference type="NCBI Taxonomy" id="2527979"/>
    <lineage>
        <taxon>Bacteria</taxon>
        <taxon>Pseudomonadati</taxon>
        <taxon>Planctomycetota</taxon>
        <taxon>Planctomycetia</taxon>
        <taxon>Pirellulales</taxon>
        <taxon>Pirellulaceae</taxon>
        <taxon>Stieleria</taxon>
    </lineage>
</organism>
<dbReference type="Proteomes" id="UP000319004">
    <property type="component" value="Chromosome"/>
</dbReference>
<dbReference type="EMBL" id="CP037423">
    <property type="protein sequence ID" value="QDV40696.1"/>
    <property type="molecule type" value="Genomic_DNA"/>
</dbReference>
<gene>
    <name evidence="1" type="ORF">Enr13x_05320</name>
</gene>
<reference evidence="1 2" key="1">
    <citation type="submission" date="2019-03" db="EMBL/GenBank/DDBJ databases">
        <title>Deep-cultivation of Planctomycetes and their phenomic and genomic characterization uncovers novel biology.</title>
        <authorList>
            <person name="Wiegand S."/>
            <person name="Jogler M."/>
            <person name="Boedeker C."/>
            <person name="Pinto D."/>
            <person name="Vollmers J."/>
            <person name="Rivas-Marin E."/>
            <person name="Kohn T."/>
            <person name="Peeters S.H."/>
            <person name="Heuer A."/>
            <person name="Rast P."/>
            <person name="Oberbeckmann S."/>
            <person name="Bunk B."/>
            <person name="Jeske O."/>
            <person name="Meyerdierks A."/>
            <person name="Storesund J.E."/>
            <person name="Kallscheuer N."/>
            <person name="Luecker S."/>
            <person name="Lage O.M."/>
            <person name="Pohl T."/>
            <person name="Merkel B.J."/>
            <person name="Hornburger P."/>
            <person name="Mueller R.-W."/>
            <person name="Bruemmer F."/>
            <person name="Labrenz M."/>
            <person name="Spormann A.M."/>
            <person name="Op den Camp H."/>
            <person name="Overmann J."/>
            <person name="Amann R."/>
            <person name="Jetten M.S.M."/>
            <person name="Mascher T."/>
            <person name="Medema M.H."/>
            <person name="Devos D.P."/>
            <person name="Kaster A.-K."/>
            <person name="Ovreas L."/>
            <person name="Rohde M."/>
            <person name="Galperin M.Y."/>
            <person name="Jogler C."/>
        </authorList>
    </citation>
    <scope>NUCLEOTIDE SEQUENCE [LARGE SCALE GENOMIC DNA]</scope>
    <source>
        <strain evidence="1 2">Enr13</strain>
    </source>
</reference>
<evidence type="ECO:0000313" key="2">
    <source>
        <dbReference type="Proteomes" id="UP000319004"/>
    </source>
</evidence>
<dbReference type="AlphaFoldDB" id="A0A518HIL5"/>
<proteinExistence type="predicted"/>
<accession>A0A518HIL5</accession>
<protein>
    <submittedName>
        <fullName evidence="1">Uncharacterized protein</fullName>
    </submittedName>
</protein>
<keyword evidence="2" id="KW-1185">Reference proteome</keyword>
<name>A0A518HIL5_9BACT</name>
<sequence>MELDARKISFAKLTEKYPVVSEAAIKLESNKVNRLAPADFSTRWEPIYSPSIVLHVGADFVLLQSAESPGIRMAIPADRIAEIRWGVNHPTLTRGPSRTTR</sequence>
<dbReference type="KEGG" id="snep:Enr13x_05320"/>
<evidence type="ECO:0000313" key="1">
    <source>
        <dbReference type="EMBL" id="QDV40696.1"/>
    </source>
</evidence>